<dbReference type="GO" id="GO:0016020">
    <property type="term" value="C:membrane"/>
    <property type="evidence" value="ECO:0007669"/>
    <property type="project" value="UniProtKB-SubCell"/>
</dbReference>
<feature type="transmembrane region" description="Helical" evidence="6">
    <location>
        <begin position="365"/>
        <end position="386"/>
    </location>
</feature>
<dbReference type="AlphaFoldDB" id="A0A0N5AGU6"/>
<dbReference type="STRING" id="451379.A0A0N5AGU6"/>
<feature type="transmembrane region" description="Helical" evidence="6">
    <location>
        <begin position="90"/>
        <end position="107"/>
    </location>
</feature>
<feature type="transmembrane region" description="Helical" evidence="6">
    <location>
        <begin position="273"/>
        <end position="294"/>
    </location>
</feature>
<protein>
    <submittedName>
        <fullName evidence="8">MFS domain-containing protein</fullName>
    </submittedName>
</protein>
<dbReference type="InterPro" id="IPR052983">
    <property type="entry name" value="MFS_Riboflavin_Transporter"/>
</dbReference>
<dbReference type="CDD" id="cd17353">
    <property type="entry name" value="MFS_OFA_like"/>
    <property type="match status" value="1"/>
</dbReference>
<feature type="transmembrane region" description="Helical" evidence="6">
    <location>
        <begin position="61"/>
        <end position="81"/>
    </location>
</feature>
<sequence length="459" mass="51057">METTEWVVNRLPKNLQPLSVLFGGILIQLSLGGIYTFGNMLPYLISYIRRRVDPSVTSGTLIWLQTLMAGIPFAVLFGGYLEKKIGPRQATFVGCALYTTSCALTYYTLQKSLLLVMLSLGLFATSGLGIAYNAVLILAQQWYPFRIGLASGLIVGGFGFSAFIVSPIQTKYINSNNYVVDEKEIFTQDDLLDRVPKVFLLLSAIYAILQTVGLLFLCRPTKVCIHIADLLNLLKFLSQISPQIPANSDEEEFFLEAEVKDPNIIEVLQNKTFWMLFLTASLNCLWIFTTSGLFKAYGQKFIKNDFFLAEVSSLASVFNCLSRVLFGQVVDKTSYQFCMLIVCVLSTLLMWSLRLSKLLQSSVMFAIWVCMMFSCIGAVYTLLPYATNKCFGKKNFGVLYGVIQLALSVAGVGAALLTQFVLSVSNFETLFFIVGMFPMFSLLLTILLPKTKFGKLSSS</sequence>
<comment type="subcellular location">
    <subcellularLocation>
        <location evidence="1">Membrane</location>
        <topology evidence="1">Multi-pass membrane protein</topology>
    </subcellularLocation>
</comment>
<keyword evidence="2" id="KW-0813">Transport</keyword>
<dbReference type="InterPro" id="IPR011701">
    <property type="entry name" value="MFS"/>
</dbReference>
<feature type="transmembrane region" description="Helical" evidence="6">
    <location>
        <begin position="113"/>
        <end position="135"/>
    </location>
</feature>
<feature type="transmembrane region" description="Helical" evidence="6">
    <location>
        <begin position="147"/>
        <end position="168"/>
    </location>
</feature>
<evidence type="ECO:0000313" key="8">
    <source>
        <dbReference type="WBParaSite" id="SMUV_0000356901-mRNA-1"/>
    </source>
</evidence>
<keyword evidence="4 6" id="KW-1133">Transmembrane helix</keyword>
<evidence type="ECO:0000256" key="3">
    <source>
        <dbReference type="ARBA" id="ARBA00022692"/>
    </source>
</evidence>
<keyword evidence="3 6" id="KW-0812">Transmembrane</keyword>
<dbReference type="PANTHER" id="PTHR43385">
    <property type="entry name" value="RIBOFLAVIN TRANSPORTER RIBJ"/>
    <property type="match status" value="1"/>
</dbReference>
<dbReference type="InterPro" id="IPR036259">
    <property type="entry name" value="MFS_trans_sf"/>
</dbReference>
<name>A0A0N5AGU6_9BILA</name>
<feature type="transmembrane region" description="Helical" evidence="6">
    <location>
        <begin position="333"/>
        <end position="353"/>
    </location>
</feature>
<dbReference type="Proteomes" id="UP000046393">
    <property type="component" value="Unplaced"/>
</dbReference>
<dbReference type="Gene3D" id="1.20.1250.20">
    <property type="entry name" value="MFS general substrate transporter like domains"/>
    <property type="match status" value="2"/>
</dbReference>
<dbReference type="Pfam" id="PF07690">
    <property type="entry name" value="MFS_1"/>
    <property type="match status" value="1"/>
</dbReference>
<keyword evidence="7" id="KW-1185">Reference proteome</keyword>
<feature type="transmembrane region" description="Helical" evidence="6">
    <location>
        <begin position="20"/>
        <end position="41"/>
    </location>
</feature>
<feature type="transmembrane region" description="Helical" evidence="6">
    <location>
        <begin position="198"/>
        <end position="218"/>
    </location>
</feature>
<evidence type="ECO:0000256" key="2">
    <source>
        <dbReference type="ARBA" id="ARBA00022448"/>
    </source>
</evidence>
<feature type="transmembrane region" description="Helical" evidence="6">
    <location>
        <begin position="398"/>
        <end position="417"/>
    </location>
</feature>
<evidence type="ECO:0000313" key="7">
    <source>
        <dbReference type="Proteomes" id="UP000046393"/>
    </source>
</evidence>
<dbReference type="GO" id="GO:0022857">
    <property type="term" value="F:transmembrane transporter activity"/>
    <property type="evidence" value="ECO:0007669"/>
    <property type="project" value="InterPro"/>
</dbReference>
<dbReference type="PANTHER" id="PTHR43385:SF1">
    <property type="entry name" value="RIBOFLAVIN TRANSPORTER RIBJ"/>
    <property type="match status" value="1"/>
</dbReference>
<organism evidence="7 8">
    <name type="scientific">Syphacia muris</name>
    <dbReference type="NCBI Taxonomy" id="451379"/>
    <lineage>
        <taxon>Eukaryota</taxon>
        <taxon>Metazoa</taxon>
        <taxon>Ecdysozoa</taxon>
        <taxon>Nematoda</taxon>
        <taxon>Chromadorea</taxon>
        <taxon>Rhabditida</taxon>
        <taxon>Spirurina</taxon>
        <taxon>Oxyuridomorpha</taxon>
        <taxon>Oxyuroidea</taxon>
        <taxon>Oxyuridae</taxon>
        <taxon>Syphacia</taxon>
    </lineage>
</organism>
<dbReference type="WBParaSite" id="SMUV_0000356901-mRNA-1">
    <property type="protein sequence ID" value="SMUV_0000356901-mRNA-1"/>
    <property type="gene ID" value="SMUV_0000356901"/>
</dbReference>
<evidence type="ECO:0000256" key="1">
    <source>
        <dbReference type="ARBA" id="ARBA00004141"/>
    </source>
</evidence>
<reference evidence="8" key="1">
    <citation type="submission" date="2017-02" db="UniProtKB">
        <authorList>
            <consortium name="WormBaseParasite"/>
        </authorList>
    </citation>
    <scope>IDENTIFICATION</scope>
</reference>
<proteinExistence type="predicted"/>
<evidence type="ECO:0000256" key="4">
    <source>
        <dbReference type="ARBA" id="ARBA00022989"/>
    </source>
</evidence>
<dbReference type="SUPFAM" id="SSF103473">
    <property type="entry name" value="MFS general substrate transporter"/>
    <property type="match status" value="1"/>
</dbReference>
<keyword evidence="5 6" id="KW-0472">Membrane</keyword>
<feature type="transmembrane region" description="Helical" evidence="6">
    <location>
        <begin position="306"/>
        <end position="326"/>
    </location>
</feature>
<accession>A0A0N5AGU6</accession>
<evidence type="ECO:0000256" key="5">
    <source>
        <dbReference type="ARBA" id="ARBA00023136"/>
    </source>
</evidence>
<evidence type="ECO:0000256" key="6">
    <source>
        <dbReference type="SAM" id="Phobius"/>
    </source>
</evidence>
<feature type="transmembrane region" description="Helical" evidence="6">
    <location>
        <begin position="429"/>
        <end position="448"/>
    </location>
</feature>